<gene>
    <name evidence="1" type="ORF">UFOVP447_156</name>
</gene>
<protein>
    <submittedName>
        <fullName evidence="1">Uncharacterized protein</fullName>
    </submittedName>
</protein>
<organism evidence="1">
    <name type="scientific">uncultured Caudovirales phage</name>
    <dbReference type="NCBI Taxonomy" id="2100421"/>
    <lineage>
        <taxon>Viruses</taxon>
        <taxon>Duplodnaviria</taxon>
        <taxon>Heunggongvirae</taxon>
        <taxon>Uroviricota</taxon>
        <taxon>Caudoviricetes</taxon>
        <taxon>Peduoviridae</taxon>
        <taxon>Maltschvirus</taxon>
        <taxon>Maltschvirus maltsch</taxon>
    </lineage>
</organism>
<proteinExistence type="predicted"/>
<dbReference type="EMBL" id="LR796423">
    <property type="protein sequence ID" value="CAB4143472.1"/>
    <property type="molecule type" value="Genomic_DNA"/>
</dbReference>
<evidence type="ECO:0000313" key="1">
    <source>
        <dbReference type="EMBL" id="CAB4143472.1"/>
    </source>
</evidence>
<name>A0A6J5MB38_9CAUD</name>
<sequence length="89" mass="10051">MGKKRTRSTTVSKGERRNIVAGVKEARRSRSEAEKALNKIEAWRAGKNPWITVPGPSSNMRFVRVKANNLYGDPRYAMANIYGNRKGDE</sequence>
<accession>A0A6J5MB38</accession>
<reference evidence="1" key="1">
    <citation type="submission" date="2020-04" db="EMBL/GenBank/DDBJ databases">
        <authorList>
            <person name="Chiriac C."/>
            <person name="Salcher M."/>
            <person name="Ghai R."/>
            <person name="Kavagutti S V."/>
        </authorList>
    </citation>
    <scope>NUCLEOTIDE SEQUENCE</scope>
</reference>